<dbReference type="Gene3D" id="3.40.50.720">
    <property type="entry name" value="NAD(P)-binding Rossmann-like Domain"/>
    <property type="match status" value="1"/>
</dbReference>
<organism evidence="3 4">
    <name type="scientific">Penicillium patulum</name>
    <name type="common">Penicillium griseofulvum</name>
    <dbReference type="NCBI Taxonomy" id="5078"/>
    <lineage>
        <taxon>Eukaryota</taxon>
        <taxon>Fungi</taxon>
        <taxon>Dikarya</taxon>
        <taxon>Ascomycota</taxon>
        <taxon>Pezizomycotina</taxon>
        <taxon>Eurotiomycetes</taxon>
        <taxon>Eurotiomycetidae</taxon>
        <taxon>Eurotiales</taxon>
        <taxon>Aspergillaceae</taxon>
        <taxon>Penicillium</taxon>
    </lineage>
</organism>
<gene>
    <name evidence="3" type="ORF">PGRI_064570</name>
</gene>
<protein>
    <recommendedName>
        <fullName evidence="2">NAD(P)-binding domain-containing protein</fullName>
    </recommendedName>
</protein>
<proteinExistence type="inferred from homology"/>
<sequence length="244" mass="26202">MMMPTTKTVAFFGASTGVGLAALKHTLAAGHKCIALCRDPSKLTAIFPSGSQPNLKIIEGNAHNILPVLQCLQTDDGRIVDVIVSTIGAKPTGFSVDDPDVCKKGAATILDALDQLRSSGIHGKPHIIATSTAGFSRFVRDVPLAMVPVYYLFVSVPGADKVVMEDRFSQSGESFTIFRASHLVDGESNNKIPIRVGIEDPKTGPECMAIGYTISREDAGRWLAENLVLKPNPKYMNKNVTVTY</sequence>
<dbReference type="GO" id="GO:0042602">
    <property type="term" value="F:riboflavin reductase (NADPH) activity"/>
    <property type="evidence" value="ECO:0007669"/>
    <property type="project" value="TreeGrafter"/>
</dbReference>
<dbReference type="InterPro" id="IPR036291">
    <property type="entry name" value="NAD(P)-bd_dom_sf"/>
</dbReference>
<dbReference type="GO" id="GO:0004074">
    <property type="term" value="F:biliverdin reductase [NAD(P)H] activity"/>
    <property type="evidence" value="ECO:0007669"/>
    <property type="project" value="TreeGrafter"/>
</dbReference>
<dbReference type="PANTHER" id="PTHR43355">
    <property type="entry name" value="FLAVIN REDUCTASE (NADPH)"/>
    <property type="match status" value="1"/>
</dbReference>
<comment type="similarity">
    <text evidence="1">Belongs to the avfA family.</text>
</comment>
<dbReference type="PANTHER" id="PTHR43355:SF2">
    <property type="entry name" value="FLAVIN REDUCTASE (NADPH)"/>
    <property type="match status" value="1"/>
</dbReference>
<dbReference type="OrthoDB" id="63935at2759"/>
<evidence type="ECO:0000313" key="3">
    <source>
        <dbReference type="EMBL" id="KXG50885.1"/>
    </source>
</evidence>
<evidence type="ECO:0000313" key="4">
    <source>
        <dbReference type="Proteomes" id="UP000070168"/>
    </source>
</evidence>
<dbReference type="RefSeq" id="XP_040649421.1">
    <property type="nucleotide sequence ID" value="XM_040794171.1"/>
</dbReference>
<dbReference type="OMA" id="MLPLYHW"/>
<feature type="domain" description="NAD(P)-binding" evidence="2">
    <location>
        <begin position="13"/>
        <end position="226"/>
    </location>
</feature>
<dbReference type="EMBL" id="LHQR01000044">
    <property type="protein sequence ID" value="KXG50885.1"/>
    <property type="molecule type" value="Genomic_DNA"/>
</dbReference>
<comment type="caution">
    <text evidence="3">The sequence shown here is derived from an EMBL/GenBank/DDBJ whole genome shotgun (WGS) entry which is preliminary data.</text>
</comment>
<dbReference type="Proteomes" id="UP000070168">
    <property type="component" value="Unassembled WGS sequence"/>
</dbReference>
<reference evidence="3 4" key="1">
    <citation type="journal article" date="2016" name="BMC Genomics">
        <title>Genome sequencing and secondary metabolism of the postharvest pathogen Penicillium griseofulvum.</title>
        <authorList>
            <person name="Banani H."/>
            <person name="Marcet-Houben M."/>
            <person name="Ballester A.R."/>
            <person name="Abbruscato P."/>
            <person name="Gonzalez-Candelas L."/>
            <person name="Gabaldon T."/>
            <person name="Spadaro D."/>
        </authorList>
    </citation>
    <scope>NUCLEOTIDE SEQUENCE [LARGE SCALE GENOMIC DNA]</scope>
    <source>
        <strain evidence="3 4">PG3</strain>
    </source>
</reference>
<keyword evidence="4" id="KW-1185">Reference proteome</keyword>
<name>A0A135LPI5_PENPA</name>
<accession>A0A135LPI5</accession>
<evidence type="ECO:0000256" key="1">
    <source>
        <dbReference type="ARBA" id="ARBA00038376"/>
    </source>
</evidence>
<dbReference type="Pfam" id="PF13460">
    <property type="entry name" value="NAD_binding_10"/>
    <property type="match status" value="1"/>
</dbReference>
<evidence type="ECO:0000259" key="2">
    <source>
        <dbReference type="Pfam" id="PF13460"/>
    </source>
</evidence>
<dbReference type="InterPro" id="IPR051606">
    <property type="entry name" value="Polyketide_Oxido-like"/>
</dbReference>
<dbReference type="SUPFAM" id="SSF51735">
    <property type="entry name" value="NAD(P)-binding Rossmann-fold domains"/>
    <property type="match status" value="1"/>
</dbReference>
<dbReference type="AlphaFoldDB" id="A0A135LPI5"/>
<dbReference type="InterPro" id="IPR016040">
    <property type="entry name" value="NAD(P)-bd_dom"/>
</dbReference>
<dbReference type="STRING" id="5078.A0A135LPI5"/>
<dbReference type="GeneID" id="63709471"/>